<dbReference type="RefSeq" id="WP_188611751.1">
    <property type="nucleotide sequence ID" value="NZ_BMGG01000009.1"/>
</dbReference>
<reference evidence="2" key="2">
    <citation type="submission" date="2020-09" db="EMBL/GenBank/DDBJ databases">
        <authorList>
            <person name="Sun Q."/>
            <person name="Zhou Y."/>
        </authorList>
    </citation>
    <scope>NUCLEOTIDE SEQUENCE</scope>
    <source>
        <strain evidence="2">CGMCC 1.12919</strain>
    </source>
</reference>
<reference evidence="2" key="1">
    <citation type="journal article" date="2014" name="Int. J. Syst. Evol. Microbiol.">
        <title>Complete genome sequence of Corynebacterium casei LMG S-19264T (=DSM 44701T), isolated from a smear-ripened cheese.</title>
        <authorList>
            <consortium name="US DOE Joint Genome Institute (JGI-PGF)"/>
            <person name="Walter F."/>
            <person name="Albersmeier A."/>
            <person name="Kalinowski J."/>
            <person name="Ruckert C."/>
        </authorList>
    </citation>
    <scope>NUCLEOTIDE SEQUENCE</scope>
    <source>
        <strain evidence="2">CGMCC 1.12919</strain>
    </source>
</reference>
<evidence type="ECO:0000313" key="3">
    <source>
        <dbReference type="Proteomes" id="UP000637002"/>
    </source>
</evidence>
<dbReference type="PANTHER" id="PTHR48228:SF2">
    <property type="entry name" value="E-CINNAMOYL-COA:R-PHENYLLACTATE COA TRANSFERASE LARGE SUBUNIT"/>
    <property type="match status" value="1"/>
</dbReference>
<protein>
    <submittedName>
        <fullName evidence="2">CoA transferase</fullName>
    </submittedName>
</protein>
<dbReference type="InterPro" id="IPR044855">
    <property type="entry name" value="CoA-Trfase_III_dom3_sf"/>
</dbReference>
<feature type="region of interest" description="Disordered" evidence="1">
    <location>
        <begin position="373"/>
        <end position="401"/>
    </location>
</feature>
<organism evidence="2 3">
    <name type="scientific">Chelatococcus reniformis</name>
    <dbReference type="NCBI Taxonomy" id="1494448"/>
    <lineage>
        <taxon>Bacteria</taxon>
        <taxon>Pseudomonadati</taxon>
        <taxon>Pseudomonadota</taxon>
        <taxon>Alphaproteobacteria</taxon>
        <taxon>Hyphomicrobiales</taxon>
        <taxon>Chelatococcaceae</taxon>
        <taxon>Chelatococcus</taxon>
    </lineage>
</organism>
<dbReference type="AlphaFoldDB" id="A0A916USJ2"/>
<dbReference type="InterPro" id="IPR023606">
    <property type="entry name" value="CoA-Trfase_III_dom_1_sf"/>
</dbReference>
<dbReference type="EMBL" id="BMGG01000009">
    <property type="protein sequence ID" value="GGC84877.1"/>
    <property type="molecule type" value="Genomic_DNA"/>
</dbReference>
<keyword evidence="2" id="KW-0808">Transferase</keyword>
<evidence type="ECO:0000256" key="1">
    <source>
        <dbReference type="SAM" id="MobiDB-lite"/>
    </source>
</evidence>
<sequence length="401" mass="42405">MADAAQEPSQQQNVFSGLRVIDAGSFVAVPAAATILADFGADVIKVEPPGSGDPMRTFHLTPGLPPSEEAYYWTLLARNKRSVALDLKAEDDRVLLRRLVATADVFITNMPLKVRDRLGIAYGDLAHLNDRLIYASFTGYGETGPEKDVAAFDATAWWARSGLMDQVRGGDASPPARSTPGMGDHMASLALFGAIAAALYRRAITGKGAHVGSSLIANGAWSNAVSIQQAAAGVPIAYPPPRDLATNPLGNHYLCADGRWLSIAMTPPQQASGWPALAQAVGLGHLVEDPRYRSSDARTQNASALIDLLDEAFAARTSIDWRAILVPLGVSLSVVAKAGDAVGDEQMRVAGVVTAMPAAKGGLTISSPFWFADQPKRPAGPPPGLGEHTREILDNLSKNER</sequence>
<dbReference type="InterPro" id="IPR050509">
    <property type="entry name" value="CoA-transferase_III"/>
</dbReference>
<dbReference type="PANTHER" id="PTHR48228">
    <property type="entry name" value="SUCCINYL-COA--D-CITRAMALATE COA-TRANSFERASE"/>
    <property type="match status" value="1"/>
</dbReference>
<proteinExistence type="predicted"/>
<dbReference type="Proteomes" id="UP000637002">
    <property type="component" value="Unassembled WGS sequence"/>
</dbReference>
<accession>A0A916USJ2</accession>
<dbReference type="Gene3D" id="3.30.1540.10">
    <property type="entry name" value="formyl-coa transferase, domain 3"/>
    <property type="match status" value="1"/>
</dbReference>
<feature type="compositionally biased region" description="Basic and acidic residues" evidence="1">
    <location>
        <begin position="387"/>
        <end position="401"/>
    </location>
</feature>
<dbReference type="GO" id="GO:0016740">
    <property type="term" value="F:transferase activity"/>
    <property type="evidence" value="ECO:0007669"/>
    <property type="project" value="UniProtKB-KW"/>
</dbReference>
<name>A0A916USJ2_9HYPH</name>
<dbReference type="InterPro" id="IPR003673">
    <property type="entry name" value="CoA-Trfase_fam_III"/>
</dbReference>
<keyword evidence="3" id="KW-1185">Reference proteome</keyword>
<dbReference type="Pfam" id="PF02515">
    <property type="entry name" value="CoA_transf_3"/>
    <property type="match status" value="1"/>
</dbReference>
<evidence type="ECO:0000313" key="2">
    <source>
        <dbReference type="EMBL" id="GGC84877.1"/>
    </source>
</evidence>
<comment type="caution">
    <text evidence="2">The sequence shown here is derived from an EMBL/GenBank/DDBJ whole genome shotgun (WGS) entry which is preliminary data.</text>
</comment>
<dbReference type="Gene3D" id="3.40.50.10540">
    <property type="entry name" value="Crotonobetainyl-coa:carnitine coa-transferase, domain 1"/>
    <property type="match status" value="1"/>
</dbReference>
<dbReference type="SUPFAM" id="SSF89796">
    <property type="entry name" value="CoA-transferase family III (CaiB/BaiF)"/>
    <property type="match status" value="1"/>
</dbReference>
<gene>
    <name evidence="2" type="ORF">GCM10010994_48460</name>
</gene>